<evidence type="ECO:0000259" key="7">
    <source>
        <dbReference type="Pfam" id="PF00248"/>
    </source>
</evidence>
<proteinExistence type="inferred from homology"/>
<gene>
    <name evidence="8" type="ORF">EGR_05002</name>
</gene>
<feature type="binding site" evidence="5">
    <location>
        <position position="107"/>
    </location>
    <ligand>
        <name>substrate</name>
    </ligand>
</feature>
<dbReference type="GO" id="GO:0016491">
    <property type="term" value="F:oxidoreductase activity"/>
    <property type="evidence" value="ECO:0007669"/>
    <property type="project" value="UniProtKB-KW"/>
</dbReference>
<comment type="caution">
    <text evidence="8">The sequence shown here is derived from an EMBL/GenBank/DDBJ whole genome shotgun (WGS) entry which is preliminary data.</text>
</comment>
<dbReference type="RefSeq" id="XP_024351345.1">
    <property type="nucleotide sequence ID" value="XM_024494251.1"/>
</dbReference>
<evidence type="ECO:0000256" key="3">
    <source>
        <dbReference type="ARBA" id="ARBA00023002"/>
    </source>
</evidence>
<dbReference type="STRING" id="6210.W6V2I6"/>
<reference evidence="8 9" key="1">
    <citation type="journal article" date="2013" name="Nat. Genet.">
        <title>The genome of the hydatid tapeworm Echinococcus granulosus.</title>
        <authorList>
            <person name="Zheng H."/>
            <person name="Zhang W."/>
            <person name="Zhang L."/>
            <person name="Zhang Z."/>
            <person name="Li J."/>
            <person name="Lu G."/>
            <person name="Zhu Y."/>
            <person name="Wang Y."/>
            <person name="Huang Y."/>
            <person name="Liu J."/>
            <person name="Kang H."/>
            <person name="Chen J."/>
            <person name="Wang L."/>
            <person name="Chen A."/>
            <person name="Yu S."/>
            <person name="Gao Z."/>
            <person name="Jin L."/>
            <person name="Gu W."/>
            <person name="Wang Z."/>
            <person name="Zhao L."/>
            <person name="Shi B."/>
            <person name="Wen H."/>
            <person name="Lin R."/>
            <person name="Jones M.K."/>
            <person name="Brejova B."/>
            <person name="Vinar T."/>
            <person name="Zhao G."/>
            <person name="McManus D.P."/>
            <person name="Chen Z."/>
            <person name="Zhou Y."/>
            <person name="Wang S."/>
        </authorList>
    </citation>
    <scope>NUCLEOTIDE SEQUENCE [LARGE SCALE GENOMIC DNA]</scope>
</reference>
<dbReference type="PANTHER" id="PTHR11732">
    <property type="entry name" value="ALDO/KETO REDUCTASE"/>
    <property type="match status" value="1"/>
</dbReference>
<dbReference type="Proteomes" id="UP000019149">
    <property type="component" value="Unassembled WGS sequence"/>
</dbReference>
<keyword evidence="3" id="KW-0560">Oxidoreductase</keyword>
<dbReference type="KEGG" id="egl:EGR_05002"/>
<comment type="similarity">
    <text evidence="1">Belongs to the aldo/keto reductase family.</text>
</comment>
<dbReference type="Pfam" id="PF00248">
    <property type="entry name" value="Aldo_ket_red"/>
    <property type="match status" value="1"/>
</dbReference>
<dbReference type="OMA" id="CASIKPV"/>
<keyword evidence="2" id="KW-0521">NADP</keyword>
<dbReference type="InterPro" id="IPR023210">
    <property type="entry name" value="NADP_OxRdtase_dom"/>
</dbReference>
<dbReference type="CTD" id="36340717"/>
<dbReference type="GeneID" id="36340717"/>
<dbReference type="OrthoDB" id="416253at2759"/>
<evidence type="ECO:0000256" key="5">
    <source>
        <dbReference type="PIRSR" id="PIRSR000097-2"/>
    </source>
</evidence>
<accession>W6V2I6</accession>
<dbReference type="Gene3D" id="3.20.20.100">
    <property type="entry name" value="NADP-dependent oxidoreductase domain"/>
    <property type="match status" value="1"/>
</dbReference>
<evidence type="ECO:0000313" key="8">
    <source>
        <dbReference type="EMBL" id="EUB60149.1"/>
    </source>
</evidence>
<dbReference type="FunFam" id="3.20.20.100:FF:000006">
    <property type="entry name" value="Aldo-keto reductase family 1 member A1"/>
    <property type="match status" value="1"/>
</dbReference>
<dbReference type="SUPFAM" id="SSF51430">
    <property type="entry name" value="NAD(P)-linked oxidoreductase"/>
    <property type="match status" value="1"/>
</dbReference>
<organism evidence="8 9">
    <name type="scientific">Echinococcus granulosus</name>
    <name type="common">Hydatid tapeworm</name>
    <dbReference type="NCBI Taxonomy" id="6210"/>
    <lineage>
        <taxon>Eukaryota</taxon>
        <taxon>Metazoa</taxon>
        <taxon>Spiralia</taxon>
        <taxon>Lophotrochozoa</taxon>
        <taxon>Platyhelminthes</taxon>
        <taxon>Cestoda</taxon>
        <taxon>Eucestoda</taxon>
        <taxon>Cyclophyllidea</taxon>
        <taxon>Taeniidae</taxon>
        <taxon>Echinococcus</taxon>
        <taxon>Echinococcus granulosus group</taxon>
    </lineage>
</organism>
<evidence type="ECO:0000256" key="2">
    <source>
        <dbReference type="ARBA" id="ARBA00022857"/>
    </source>
</evidence>
<dbReference type="PIRSF" id="PIRSF000097">
    <property type="entry name" value="AKR"/>
    <property type="match status" value="1"/>
</dbReference>
<dbReference type="EMBL" id="APAU02000034">
    <property type="protein sequence ID" value="EUB60149.1"/>
    <property type="molecule type" value="Genomic_DNA"/>
</dbReference>
<feature type="domain" description="NADP-dependent oxidoreductase" evidence="7">
    <location>
        <begin position="12"/>
        <end position="282"/>
    </location>
</feature>
<dbReference type="InterPro" id="IPR018170">
    <property type="entry name" value="Aldo/ket_reductase_CS"/>
</dbReference>
<dbReference type="AlphaFoldDB" id="W6V2I6"/>
<feature type="active site" description="Proton donor" evidence="4">
    <location>
        <position position="45"/>
    </location>
</feature>
<evidence type="ECO:0000313" key="9">
    <source>
        <dbReference type="Proteomes" id="UP000019149"/>
    </source>
</evidence>
<evidence type="ECO:0000256" key="4">
    <source>
        <dbReference type="PIRSR" id="PIRSR000097-1"/>
    </source>
</evidence>
<feature type="site" description="Lowers pKa of active site Tyr" evidence="6">
    <location>
        <position position="74"/>
    </location>
</feature>
<name>W6V2I6_ECHGR</name>
<dbReference type="InterPro" id="IPR020471">
    <property type="entry name" value="AKR"/>
</dbReference>
<dbReference type="InterPro" id="IPR036812">
    <property type="entry name" value="NAD(P)_OxRdtase_dom_sf"/>
</dbReference>
<dbReference type="PROSITE" id="PS00798">
    <property type="entry name" value="ALDOKETO_REDUCTASE_1"/>
    <property type="match status" value="1"/>
</dbReference>
<evidence type="ECO:0000256" key="6">
    <source>
        <dbReference type="PIRSR" id="PIRSR000097-3"/>
    </source>
</evidence>
<dbReference type="PRINTS" id="PR00069">
    <property type="entry name" value="ALDKETRDTASE"/>
</dbReference>
<evidence type="ECO:0000256" key="1">
    <source>
        <dbReference type="ARBA" id="ARBA00007905"/>
    </source>
</evidence>
<protein>
    <submittedName>
        <fullName evidence="8">Aldo-keto reductase family 1 member C1</fullName>
    </submittedName>
</protein>
<keyword evidence="9" id="KW-1185">Reference proteome</keyword>
<sequence length="309" mass="35095">MLKVLDFKIPCIGFGTYKLSAEDVVPALNAALEAGYRHIDCAHLYQNEEAIGNALKAWFDNKKIEREDLFVTSKLWNTSHRPDMVKAACLKSLEQLKLSYLDLYLVHWPVAYKPSDVLVPTDENGKTIFDDVELEATWKAMENLVREGLVLHIGLSNFNESQVQRILDCASIKPVMLQIESNPHFPNQKLIDFASSRGILSTGFAPLGSPYREVGDRPHRLIDEPLLVEIGKKYGKTPAQVAIRHGIQRGICVVPKTRTPERVKEDFQVFDFELTCDEMREIGTLGIYQRQIRADPMRGNPEFPFLDLL</sequence>